<organism evidence="2">
    <name type="scientific">Methylobacterium bullatum</name>
    <dbReference type="NCBI Taxonomy" id="570505"/>
    <lineage>
        <taxon>Bacteria</taxon>
        <taxon>Pseudomonadati</taxon>
        <taxon>Pseudomonadota</taxon>
        <taxon>Alphaproteobacteria</taxon>
        <taxon>Hyphomicrobiales</taxon>
        <taxon>Methylobacteriaceae</taxon>
        <taxon>Methylobacterium</taxon>
    </lineage>
</organism>
<protein>
    <submittedName>
        <fullName evidence="2">Uncharacterized protein</fullName>
    </submittedName>
</protein>
<evidence type="ECO:0000313" key="2">
    <source>
        <dbReference type="EMBL" id="CAA2144230.1"/>
    </source>
</evidence>
<reference evidence="3" key="1">
    <citation type="journal article" date="2016" name="Front. Microbiol.">
        <title>Genome Sequence of the Piezophilic, Mesophilic Sulfate-Reducing Bacterium Desulfovibrio indicus J2T.</title>
        <authorList>
            <person name="Cao J."/>
            <person name="Maignien L."/>
            <person name="Shao Z."/>
            <person name="Alain K."/>
            <person name="Jebbar M."/>
        </authorList>
    </citation>
    <scope>NUCLEOTIDE SEQUENCE</scope>
    <source>
        <strain evidence="3">DSM 21893</strain>
    </source>
</reference>
<dbReference type="AlphaFoldDB" id="A0A679K8I3"/>
<evidence type="ECO:0000313" key="4">
    <source>
        <dbReference type="Proteomes" id="UP001055307"/>
    </source>
</evidence>
<dbReference type="EMBL" id="LR743511">
    <property type="protein sequence ID" value="CAA2144230.1"/>
    <property type="molecule type" value="Genomic_DNA"/>
</dbReference>
<dbReference type="EMBL" id="BPQF01000016">
    <property type="protein sequence ID" value="GJD40865.1"/>
    <property type="molecule type" value="Genomic_DNA"/>
</dbReference>
<gene>
    <name evidence="2" type="ORF">MBLL_03348</name>
    <name evidence="3" type="ORF">OICFNHDK_3341</name>
</gene>
<evidence type="ECO:0000313" key="3">
    <source>
        <dbReference type="EMBL" id="GJD40865.1"/>
    </source>
</evidence>
<accession>A0A679K8I3</accession>
<name>A0A679K8I3_9HYPH</name>
<feature type="region of interest" description="Disordered" evidence="1">
    <location>
        <begin position="25"/>
        <end position="45"/>
    </location>
</feature>
<evidence type="ECO:0000256" key="1">
    <source>
        <dbReference type="SAM" id="MobiDB-lite"/>
    </source>
</evidence>
<sequence length="45" mass="4708">MHDRLIAPPAGVNTGGAKALFAELRKPAQLPQKDDGSQPIGLLKS</sequence>
<proteinExistence type="predicted"/>
<reference evidence="3" key="3">
    <citation type="submission" date="2021-08" db="EMBL/GenBank/DDBJ databases">
        <authorList>
            <person name="Tani A."/>
            <person name="Ola A."/>
            <person name="Ogura Y."/>
            <person name="Katsura K."/>
            <person name="Hayashi T."/>
        </authorList>
    </citation>
    <scope>NUCLEOTIDE SEQUENCE</scope>
    <source>
        <strain evidence="3">DSM 21893</strain>
    </source>
</reference>
<dbReference type="Proteomes" id="UP001055307">
    <property type="component" value="Unassembled WGS sequence"/>
</dbReference>
<reference evidence="2" key="2">
    <citation type="submission" date="2019-12" db="EMBL/GenBank/DDBJ databases">
        <authorList>
            <person name="Cremers G."/>
        </authorList>
    </citation>
    <scope>NUCLEOTIDE SEQUENCE</scope>
    <source>
        <strain evidence="2">Mbul2</strain>
    </source>
</reference>
<keyword evidence="4" id="KW-1185">Reference proteome</keyword>
<dbReference type="RefSeq" id="WP_156629464.1">
    <property type="nucleotide sequence ID" value="NZ_BPQF01000016.1"/>
</dbReference>